<evidence type="ECO:0000313" key="5">
    <source>
        <dbReference type="Proteomes" id="UP001061302"/>
    </source>
</evidence>
<dbReference type="EMBL" id="CP106753">
    <property type="protein sequence ID" value="UXY15025.1"/>
    <property type="molecule type" value="Genomic_DNA"/>
</dbReference>
<keyword evidence="1" id="KW-0808">Transferase</keyword>
<reference evidence="4" key="1">
    <citation type="submission" date="2022-10" db="EMBL/GenBank/DDBJ databases">
        <title>Chitiniphilus purpureus sp. nov., a novel chitin-degrading bacterium isolated from crawfish pond sediment.</title>
        <authorList>
            <person name="Li K."/>
        </authorList>
    </citation>
    <scope>NUCLEOTIDE SEQUENCE</scope>
    <source>
        <strain evidence="4">CD1</strain>
    </source>
</reference>
<dbReference type="PANTHER" id="PTHR43584:SF8">
    <property type="entry name" value="N-ACETYLMURAMATE ALPHA-1-PHOSPHATE URIDYLYLTRANSFERASE"/>
    <property type="match status" value="1"/>
</dbReference>
<dbReference type="InterPro" id="IPR054790">
    <property type="entry name" value="MurU"/>
</dbReference>
<keyword evidence="5" id="KW-1185">Reference proteome</keyword>
<name>A0ABY6DKZ4_9NEIS</name>
<dbReference type="Gene3D" id="3.90.550.10">
    <property type="entry name" value="Spore Coat Polysaccharide Biosynthesis Protein SpsA, Chain A"/>
    <property type="match status" value="1"/>
</dbReference>
<dbReference type="PANTHER" id="PTHR43584">
    <property type="entry name" value="NUCLEOTIDYL TRANSFERASE"/>
    <property type="match status" value="1"/>
</dbReference>
<accession>A0ABY6DKZ4</accession>
<gene>
    <name evidence="4" type="ORF">N8I74_17180</name>
</gene>
<dbReference type="InterPro" id="IPR050065">
    <property type="entry name" value="GlmU-like"/>
</dbReference>
<dbReference type="InterPro" id="IPR005835">
    <property type="entry name" value="NTP_transferase_dom"/>
</dbReference>
<dbReference type="NCBIfam" id="NF045761">
    <property type="entry name" value="NAMPUrTaseMurU"/>
    <property type="match status" value="1"/>
</dbReference>
<dbReference type="CDD" id="cd06422">
    <property type="entry name" value="NTP_transferase_like_1"/>
    <property type="match status" value="1"/>
</dbReference>
<feature type="domain" description="Nucleotidyl transferase" evidence="3">
    <location>
        <begin position="2"/>
        <end position="136"/>
    </location>
</feature>
<dbReference type="InterPro" id="IPR029044">
    <property type="entry name" value="Nucleotide-diphossugar_trans"/>
</dbReference>
<protein>
    <submittedName>
        <fullName evidence="4">Nucleotidyltransferase family protein</fullName>
    </submittedName>
</protein>
<dbReference type="Pfam" id="PF00483">
    <property type="entry name" value="NTP_transferase"/>
    <property type="match status" value="1"/>
</dbReference>
<keyword evidence="2" id="KW-0548">Nucleotidyltransferase</keyword>
<dbReference type="RefSeq" id="WP_263124388.1">
    <property type="nucleotide sequence ID" value="NZ_CP106753.1"/>
</dbReference>
<evidence type="ECO:0000259" key="3">
    <source>
        <dbReference type="Pfam" id="PF00483"/>
    </source>
</evidence>
<dbReference type="SUPFAM" id="SSF53448">
    <property type="entry name" value="Nucleotide-diphospho-sugar transferases"/>
    <property type="match status" value="1"/>
</dbReference>
<proteinExistence type="predicted"/>
<evidence type="ECO:0000256" key="2">
    <source>
        <dbReference type="ARBA" id="ARBA00022695"/>
    </source>
</evidence>
<organism evidence="4 5">
    <name type="scientific">Chitiniphilus purpureus</name>
    <dbReference type="NCBI Taxonomy" id="2981137"/>
    <lineage>
        <taxon>Bacteria</taxon>
        <taxon>Pseudomonadati</taxon>
        <taxon>Pseudomonadota</taxon>
        <taxon>Betaproteobacteria</taxon>
        <taxon>Neisseriales</taxon>
        <taxon>Chitinibacteraceae</taxon>
        <taxon>Chitiniphilus</taxon>
    </lineage>
</organism>
<sequence length="225" mass="23922">MKAMILAAGRGERMRPLTDTCPKPLLEVGGLPLIGWHLRRLAAAGITDVVINHAWLGHLFEARLGDGRGYGVRIAYSAEGQALETAGGIAQALPLLGSEPFVLVSGDLYCDYDFGRLRALASRMAPRTLAHLVMVDNPPYHPHGDFALIDGLIAPDAEPRLCYANIALCRPGLVAQVAPRTVARLGPILADAARAGRVGGERFDGLWINVGTPDDLAQARAYASG</sequence>
<dbReference type="Proteomes" id="UP001061302">
    <property type="component" value="Chromosome"/>
</dbReference>
<evidence type="ECO:0000313" key="4">
    <source>
        <dbReference type="EMBL" id="UXY15025.1"/>
    </source>
</evidence>
<evidence type="ECO:0000256" key="1">
    <source>
        <dbReference type="ARBA" id="ARBA00022679"/>
    </source>
</evidence>